<dbReference type="SUPFAM" id="SSF53383">
    <property type="entry name" value="PLP-dependent transferases"/>
    <property type="match status" value="1"/>
</dbReference>
<comment type="similarity">
    <text evidence="2 9">Belongs to the trans-sulfuration enzymes family.</text>
</comment>
<name>A0A076PK97_COMTE</name>
<comment type="cofactor">
    <cofactor evidence="1 9">
        <name>pyridoxal 5'-phosphate</name>
        <dbReference type="ChEBI" id="CHEBI:597326"/>
    </cofactor>
</comment>
<sequence>MTTKDRQASSEGLGTRLAHMGRSPAYEGGSAINPPIVRASTVVFENTHQQREMRTRRGQERIFSYGARGTPTSFALEDAVSELEGAYRTRLLPTGLAAAGMALLSYLKPGDHVLITDSAYQPVRHLTEQFLQPYGIEYSFFAADGSDAAAKMRPNTRMLYAECPGSLVYEMCDLPALAAMAHAHGALVAVDNTWGSGVQYRPLTLGADISIMAATKYLSGHSDVMMGTVATTQAAWEPLASRCDAFGMSVSPDDAWLVLRGLRTLSARLRMHEEHALTVVRWLQQLPAVQTVFCPALPAHQGHELWLRDCSGTNGLISFELQPCIPAEAVDRFIDNLQLFGLGASWGGYESLVIAANMTQARSVTDWSQRGSVVRLHIGLEDPQDLIADLAQAMEGSGINGLVTKPRISC</sequence>
<dbReference type="PANTHER" id="PTHR43500">
    <property type="entry name" value="CYSTATHIONINE BETA-LYASE-RELATED"/>
    <property type="match status" value="1"/>
</dbReference>
<dbReference type="Proteomes" id="UP000028782">
    <property type="component" value="Chromosome"/>
</dbReference>
<dbReference type="InterPro" id="IPR006233">
    <property type="entry name" value="Cys_b_lyase_bac"/>
</dbReference>
<accession>A0A076PK97</accession>
<evidence type="ECO:0000313" key="11">
    <source>
        <dbReference type="Proteomes" id="UP000028782"/>
    </source>
</evidence>
<evidence type="ECO:0000256" key="7">
    <source>
        <dbReference type="ARBA" id="ARBA00047625"/>
    </source>
</evidence>
<dbReference type="EMBL" id="CP006704">
    <property type="protein sequence ID" value="AIJ46053.1"/>
    <property type="molecule type" value="Genomic_DNA"/>
</dbReference>
<comment type="pathway">
    <text evidence="5">Amino-acid biosynthesis; L-methionine biosynthesis via de novo pathway; L-homocysteine from L-cystathionine: step 1/1.</text>
</comment>
<dbReference type="FunFam" id="3.40.640.10:FF:000046">
    <property type="entry name" value="Cystathionine gamma-lyase"/>
    <property type="match status" value="1"/>
</dbReference>
<gene>
    <name evidence="10" type="ORF">O987_09640</name>
</gene>
<dbReference type="RefSeq" id="WP_043371870.1">
    <property type="nucleotide sequence ID" value="NZ_CP006704.1"/>
</dbReference>
<evidence type="ECO:0000256" key="1">
    <source>
        <dbReference type="ARBA" id="ARBA00001933"/>
    </source>
</evidence>
<evidence type="ECO:0000256" key="9">
    <source>
        <dbReference type="RuleBase" id="RU362118"/>
    </source>
</evidence>
<dbReference type="InterPro" id="IPR015424">
    <property type="entry name" value="PyrdxlP-dep_Trfase"/>
</dbReference>
<proteinExistence type="inferred from homology"/>
<dbReference type="NCBIfam" id="TIGR01324">
    <property type="entry name" value="cysta_beta_ly_B"/>
    <property type="match status" value="1"/>
</dbReference>
<protein>
    <submittedName>
        <fullName evidence="10">Cystathionine beta-lyase</fullName>
    </submittedName>
</protein>
<dbReference type="GO" id="GO:0030170">
    <property type="term" value="F:pyridoxal phosphate binding"/>
    <property type="evidence" value="ECO:0007669"/>
    <property type="project" value="InterPro"/>
</dbReference>
<evidence type="ECO:0000256" key="5">
    <source>
        <dbReference type="ARBA" id="ARBA00046315"/>
    </source>
</evidence>
<dbReference type="GO" id="GO:0047804">
    <property type="term" value="F:cysteine-S-conjugate beta-lyase activity"/>
    <property type="evidence" value="ECO:0007669"/>
    <property type="project" value="UniProtKB-EC"/>
</dbReference>
<keyword evidence="3 8" id="KW-0663">Pyridoxal phosphate</keyword>
<evidence type="ECO:0000256" key="6">
    <source>
        <dbReference type="ARBA" id="ARBA00047517"/>
    </source>
</evidence>
<evidence type="ECO:0000256" key="8">
    <source>
        <dbReference type="PIRSR" id="PIRSR001434-2"/>
    </source>
</evidence>
<feature type="modified residue" description="N6-(pyridoxal phosphate)lysine" evidence="8">
    <location>
        <position position="216"/>
    </location>
</feature>
<dbReference type="GO" id="GO:0019346">
    <property type="term" value="P:transsulfuration"/>
    <property type="evidence" value="ECO:0007669"/>
    <property type="project" value="InterPro"/>
</dbReference>
<comment type="catalytic activity">
    <reaction evidence="6">
        <text>L,L-cystathionine + H2O = L-homocysteine + pyruvate + NH4(+)</text>
        <dbReference type="Rhea" id="RHEA:13965"/>
        <dbReference type="ChEBI" id="CHEBI:15361"/>
        <dbReference type="ChEBI" id="CHEBI:15377"/>
        <dbReference type="ChEBI" id="CHEBI:28938"/>
        <dbReference type="ChEBI" id="CHEBI:58161"/>
        <dbReference type="ChEBI" id="CHEBI:58199"/>
    </reaction>
</comment>
<dbReference type="Pfam" id="PF01053">
    <property type="entry name" value="Cys_Met_Meta_PP"/>
    <property type="match status" value="1"/>
</dbReference>
<dbReference type="PROSITE" id="PS00868">
    <property type="entry name" value="CYS_MET_METAB_PP"/>
    <property type="match status" value="1"/>
</dbReference>
<keyword evidence="4 10" id="KW-0456">Lyase</keyword>
<dbReference type="InterPro" id="IPR015421">
    <property type="entry name" value="PyrdxlP-dep_Trfase_major"/>
</dbReference>
<dbReference type="Gene3D" id="3.40.640.10">
    <property type="entry name" value="Type I PLP-dependent aspartate aminotransferase-like (Major domain)"/>
    <property type="match status" value="1"/>
</dbReference>
<dbReference type="KEGG" id="ctes:O987_09640"/>
<dbReference type="HOGENOM" id="CLU_018986_5_1_4"/>
<comment type="catalytic activity">
    <reaction evidence="7">
        <text>an S-substituted L-cysteine + H2O = a thiol + pyruvate + NH4(+)</text>
        <dbReference type="Rhea" id="RHEA:18121"/>
        <dbReference type="ChEBI" id="CHEBI:15361"/>
        <dbReference type="ChEBI" id="CHEBI:15377"/>
        <dbReference type="ChEBI" id="CHEBI:28938"/>
        <dbReference type="ChEBI" id="CHEBI:29256"/>
        <dbReference type="ChEBI" id="CHEBI:58717"/>
        <dbReference type="EC" id="4.4.1.13"/>
    </reaction>
</comment>
<dbReference type="InterPro" id="IPR015422">
    <property type="entry name" value="PyrdxlP-dep_Trfase_small"/>
</dbReference>
<dbReference type="PIRSF" id="PIRSF001434">
    <property type="entry name" value="CGS"/>
    <property type="match status" value="1"/>
</dbReference>
<organism evidence="10 11">
    <name type="scientific">Comamonas testosteroni TK102</name>
    <dbReference type="NCBI Taxonomy" id="1392005"/>
    <lineage>
        <taxon>Bacteria</taxon>
        <taxon>Pseudomonadati</taxon>
        <taxon>Pseudomonadota</taxon>
        <taxon>Betaproteobacteria</taxon>
        <taxon>Burkholderiales</taxon>
        <taxon>Comamonadaceae</taxon>
        <taxon>Comamonas</taxon>
    </lineage>
</organism>
<dbReference type="AlphaFoldDB" id="A0A076PK97"/>
<dbReference type="GO" id="GO:0019450">
    <property type="term" value="P:L-cysteine catabolic process to pyruvate"/>
    <property type="evidence" value="ECO:0007669"/>
    <property type="project" value="TreeGrafter"/>
</dbReference>
<dbReference type="InterPro" id="IPR054542">
    <property type="entry name" value="Cys_met_metab_PP"/>
</dbReference>
<evidence type="ECO:0000256" key="3">
    <source>
        <dbReference type="ARBA" id="ARBA00022898"/>
    </source>
</evidence>
<evidence type="ECO:0000256" key="2">
    <source>
        <dbReference type="ARBA" id="ARBA00009077"/>
    </source>
</evidence>
<dbReference type="Gene3D" id="3.90.1150.10">
    <property type="entry name" value="Aspartate Aminotransferase, domain 1"/>
    <property type="match status" value="1"/>
</dbReference>
<reference evidence="10 11" key="1">
    <citation type="journal article" date="2014" name="Genome Announc.">
        <title>Complete Genome Sequence of Polychlorinated Biphenyl Degrader Comamonas testosteroni TK102 (NBRC 109938).</title>
        <authorList>
            <person name="Fukuda K."/>
            <person name="Hosoyama A."/>
            <person name="Tsuchikane K."/>
            <person name="Ohji S."/>
            <person name="Yamazoe A."/>
            <person name="Fujita N."/>
            <person name="Shintani M."/>
            <person name="Kimbara K."/>
        </authorList>
    </citation>
    <scope>NUCLEOTIDE SEQUENCE [LARGE SCALE GENOMIC DNA]</scope>
    <source>
        <strain evidence="10">TK102</strain>
    </source>
</reference>
<dbReference type="PANTHER" id="PTHR43500:SF1">
    <property type="entry name" value="CYSTATHIONINE BETA-LYASE-RELATED"/>
    <property type="match status" value="1"/>
</dbReference>
<evidence type="ECO:0000313" key="10">
    <source>
        <dbReference type="EMBL" id="AIJ46053.1"/>
    </source>
</evidence>
<dbReference type="InterPro" id="IPR000277">
    <property type="entry name" value="Cys/Met-Metab_PyrdxlP-dep_enz"/>
</dbReference>
<evidence type="ECO:0000256" key="4">
    <source>
        <dbReference type="ARBA" id="ARBA00023239"/>
    </source>
</evidence>